<keyword evidence="1" id="KW-1133">Transmembrane helix</keyword>
<dbReference type="HOGENOM" id="CLU_1485818_0_0_1"/>
<dbReference type="EMBL" id="GL376613">
    <property type="status" value="NOT_ANNOTATED_CDS"/>
    <property type="molecule type" value="Genomic_DNA"/>
</dbReference>
<sequence length="182" mass="20093">VCLKSPNVQNVASYQGFPCCRPVDPCWRAPNVQRHRGGSQGSNAPMDYDLEGHDRWCRSFHRRQRDLAHGRPRTPRGSASVRLPQDAHQAIPMGLLELRLAGQRVQGEGPRRQAGSCVGRINTRGFCARQVGSVSTHILIARPCSSFSHVVGRCMTSSKWWLLLVSVSTMCAGVGLVYLVTM</sequence>
<reference evidence="3" key="1">
    <citation type="journal article" date="2010" name="Genome Biol.">
        <title>Genome sequence of the necrotrophic plant pathogen Pythium ultimum reveals original pathogenicity mechanisms and effector repertoire.</title>
        <authorList>
            <person name="Levesque C.A."/>
            <person name="Brouwer H."/>
            <person name="Cano L."/>
            <person name="Hamilton J.P."/>
            <person name="Holt C."/>
            <person name="Huitema E."/>
            <person name="Raffaele S."/>
            <person name="Robideau G.P."/>
            <person name="Thines M."/>
            <person name="Win J."/>
            <person name="Zerillo M.M."/>
            <person name="Beakes G.W."/>
            <person name="Boore J.L."/>
            <person name="Busam D."/>
            <person name="Dumas B."/>
            <person name="Ferriera S."/>
            <person name="Fuerstenberg S.I."/>
            <person name="Gachon C.M."/>
            <person name="Gaulin E."/>
            <person name="Govers F."/>
            <person name="Grenville-Briggs L."/>
            <person name="Horner N."/>
            <person name="Hostetler J."/>
            <person name="Jiang R.H."/>
            <person name="Johnson J."/>
            <person name="Krajaejun T."/>
            <person name="Lin H."/>
            <person name="Meijer H.J."/>
            <person name="Moore B."/>
            <person name="Morris P."/>
            <person name="Phuntmart V."/>
            <person name="Puiu D."/>
            <person name="Shetty J."/>
            <person name="Stajich J.E."/>
            <person name="Tripathy S."/>
            <person name="Wawra S."/>
            <person name="van West P."/>
            <person name="Whitty B.R."/>
            <person name="Coutinho P.M."/>
            <person name="Henrissat B."/>
            <person name="Martin F."/>
            <person name="Thomas P.D."/>
            <person name="Tyler B.M."/>
            <person name="De Vries R.P."/>
            <person name="Kamoun S."/>
            <person name="Yandell M."/>
            <person name="Tisserat N."/>
            <person name="Buell C.R."/>
        </authorList>
    </citation>
    <scope>NUCLEOTIDE SEQUENCE</scope>
    <source>
        <strain evidence="3">DAOM:BR144</strain>
    </source>
</reference>
<protein>
    <submittedName>
        <fullName evidence="2">Uncharacterized protein</fullName>
    </submittedName>
</protein>
<keyword evidence="3" id="KW-1185">Reference proteome</keyword>
<evidence type="ECO:0000313" key="2">
    <source>
        <dbReference type="EnsemblProtists" id="PYU1_T008483"/>
    </source>
</evidence>
<dbReference type="AlphaFoldDB" id="K3WU37"/>
<accession>K3WU37</accession>
<keyword evidence="1" id="KW-0472">Membrane</keyword>
<name>K3WU37_GLOUD</name>
<dbReference type="Proteomes" id="UP000019132">
    <property type="component" value="Unassembled WGS sequence"/>
</dbReference>
<keyword evidence="1" id="KW-0812">Transmembrane</keyword>
<reference evidence="3" key="2">
    <citation type="submission" date="2010-04" db="EMBL/GenBank/DDBJ databases">
        <authorList>
            <person name="Buell R."/>
            <person name="Hamilton J."/>
            <person name="Hostetler J."/>
        </authorList>
    </citation>
    <scope>NUCLEOTIDE SEQUENCE [LARGE SCALE GENOMIC DNA]</scope>
    <source>
        <strain evidence="3">DAOM:BR144</strain>
    </source>
</reference>
<organism evidence="2 3">
    <name type="scientific">Globisporangium ultimum (strain ATCC 200006 / CBS 805.95 / DAOM BR144)</name>
    <name type="common">Pythium ultimum</name>
    <dbReference type="NCBI Taxonomy" id="431595"/>
    <lineage>
        <taxon>Eukaryota</taxon>
        <taxon>Sar</taxon>
        <taxon>Stramenopiles</taxon>
        <taxon>Oomycota</taxon>
        <taxon>Peronosporomycetes</taxon>
        <taxon>Pythiales</taxon>
        <taxon>Pythiaceae</taxon>
        <taxon>Globisporangium</taxon>
    </lineage>
</organism>
<reference evidence="2" key="3">
    <citation type="submission" date="2015-02" db="UniProtKB">
        <authorList>
            <consortium name="EnsemblProtists"/>
        </authorList>
    </citation>
    <scope>IDENTIFICATION</scope>
    <source>
        <strain evidence="2">DAOM BR144</strain>
    </source>
</reference>
<dbReference type="InParanoid" id="K3WU37"/>
<feature type="transmembrane region" description="Helical" evidence="1">
    <location>
        <begin position="160"/>
        <end position="180"/>
    </location>
</feature>
<dbReference type="VEuPathDB" id="FungiDB:PYU1_G008467"/>
<evidence type="ECO:0000313" key="3">
    <source>
        <dbReference type="Proteomes" id="UP000019132"/>
    </source>
</evidence>
<evidence type="ECO:0000256" key="1">
    <source>
        <dbReference type="SAM" id="Phobius"/>
    </source>
</evidence>
<dbReference type="EnsemblProtists" id="PYU1_T008483">
    <property type="protein sequence ID" value="PYU1_T008483"/>
    <property type="gene ID" value="PYU1_G008467"/>
</dbReference>
<proteinExistence type="predicted"/>